<gene>
    <name evidence="3" type="ORF">ERL59_10845</name>
</gene>
<protein>
    <submittedName>
        <fullName evidence="3">Protease complex subunit PrcB family protein</fullName>
    </submittedName>
</protein>
<dbReference type="InterPro" id="IPR025748">
    <property type="entry name" value="PrcB_C_dom"/>
</dbReference>
<dbReference type="Pfam" id="PF00395">
    <property type="entry name" value="SLH"/>
    <property type="match status" value="1"/>
</dbReference>
<organism evidence="3 4">
    <name type="scientific">Chengkuizengella marina</name>
    <dbReference type="NCBI Taxonomy" id="2507566"/>
    <lineage>
        <taxon>Bacteria</taxon>
        <taxon>Bacillati</taxon>
        <taxon>Bacillota</taxon>
        <taxon>Bacilli</taxon>
        <taxon>Bacillales</taxon>
        <taxon>Paenibacillaceae</taxon>
        <taxon>Chengkuizengella</taxon>
    </lineage>
</organism>
<reference evidence="3 4" key="1">
    <citation type="submission" date="2019-01" db="EMBL/GenBank/DDBJ databases">
        <title>Chengkuizengella sp. nov., isolated from deep-sea sediment of East Pacific Ocean.</title>
        <authorList>
            <person name="Yang J."/>
            <person name="Lai Q."/>
            <person name="Shao Z."/>
        </authorList>
    </citation>
    <scope>NUCLEOTIDE SEQUENCE [LARGE SCALE GENOMIC DNA]</scope>
    <source>
        <strain evidence="3 4">YPA3-1-1</strain>
    </source>
</reference>
<dbReference type="Proteomes" id="UP000448943">
    <property type="component" value="Unassembled WGS sequence"/>
</dbReference>
<dbReference type="InterPro" id="IPR001119">
    <property type="entry name" value="SLH_dom"/>
</dbReference>
<dbReference type="PROSITE" id="PS51272">
    <property type="entry name" value="SLH"/>
    <property type="match status" value="1"/>
</dbReference>
<evidence type="ECO:0000313" key="4">
    <source>
        <dbReference type="Proteomes" id="UP000448943"/>
    </source>
</evidence>
<comment type="caution">
    <text evidence="3">The sequence shown here is derived from an EMBL/GenBank/DDBJ whole genome shotgun (WGS) entry which is preliminary data.</text>
</comment>
<keyword evidence="3" id="KW-0645">Protease</keyword>
<keyword evidence="1" id="KW-0472">Membrane</keyword>
<keyword evidence="1" id="KW-1133">Transmembrane helix</keyword>
<keyword evidence="1" id="KW-0812">Transmembrane</keyword>
<evidence type="ECO:0000256" key="1">
    <source>
        <dbReference type="SAM" id="Phobius"/>
    </source>
</evidence>
<keyword evidence="3" id="KW-0378">Hydrolase</keyword>
<dbReference type="GO" id="GO:0008233">
    <property type="term" value="F:peptidase activity"/>
    <property type="evidence" value="ECO:0007669"/>
    <property type="project" value="UniProtKB-KW"/>
</dbReference>
<proteinExistence type="predicted"/>
<dbReference type="AlphaFoldDB" id="A0A6N9Q3S2"/>
<sequence length="315" mass="35460">MKEGFKLNKKILTGFSVIFMFIFAVAGSVFAFSDLPEGTNKNIIMELKRNGVVSGMDENNFAPNGKLTYAQGIALIVKGLDLNLAHMTFVKQPLASDYFTSISDESWYADYFVKAYLNGVEIEKDVNPTKKMTKEQFAHALFQAMDAKGDYSFIEIFLTIKDADKINPEYMDSIQKILLSEVALLDQANNFHPTQLVKRIDASVMIFKAINFVNDNHSEDEPPVDIPTPIPDEEVSFKVEKVNEEVNKVTLSWGEKPNAGYSIEITSVDFVNNEAVIHYQLHYPVEGMMYAMVITEPKAETYISNSLTASIQQEK</sequence>
<keyword evidence="4" id="KW-1185">Reference proteome</keyword>
<feature type="transmembrane region" description="Helical" evidence="1">
    <location>
        <begin position="12"/>
        <end position="32"/>
    </location>
</feature>
<dbReference type="Pfam" id="PF14343">
    <property type="entry name" value="PrcB_C"/>
    <property type="match status" value="1"/>
</dbReference>
<evidence type="ECO:0000259" key="2">
    <source>
        <dbReference type="PROSITE" id="PS51272"/>
    </source>
</evidence>
<dbReference type="EMBL" id="SIJB01000024">
    <property type="protein sequence ID" value="NBI29456.1"/>
    <property type="molecule type" value="Genomic_DNA"/>
</dbReference>
<dbReference type="GO" id="GO:0006508">
    <property type="term" value="P:proteolysis"/>
    <property type="evidence" value="ECO:0007669"/>
    <property type="project" value="UniProtKB-KW"/>
</dbReference>
<feature type="domain" description="SLH" evidence="2">
    <location>
        <begin position="27"/>
        <end position="90"/>
    </location>
</feature>
<evidence type="ECO:0000313" key="3">
    <source>
        <dbReference type="EMBL" id="NBI29456.1"/>
    </source>
</evidence>
<accession>A0A6N9Q3S2</accession>
<name>A0A6N9Q3S2_9BACL</name>